<dbReference type="AlphaFoldDB" id="A0A074YX26"/>
<dbReference type="RefSeq" id="XP_013349207.1">
    <property type="nucleotide sequence ID" value="XM_013493753.1"/>
</dbReference>
<keyword evidence="2" id="KW-1185">Reference proteome</keyword>
<dbReference type="InParanoid" id="A0A074YX26"/>
<name>A0A074YX26_AURSE</name>
<gene>
    <name evidence="1" type="ORF">AUEXF2481DRAFT_152544</name>
</gene>
<evidence type="ECO:0000313" key="1">
    <source>
        <dbReference type="EMBL" id="KER00695.1"/>
    </source>
</evidence>
<evidence type="ECO:0000313" key="2">
    <source>
        <dbReference type="Proteomes" id="UP000030641"/>
    </source>
</evidence>
<protein>
    <submittedName>
        <fullName evidence="1">Uncharacterized protein</fullName>
    </submittedName>
</protein>
<dbReference type="Proteomes" id="UP000030641">
    <property type="component" value="Unassembled WGS sequence"/>
</dbReference>
<dbReference type="HOGENOM" id="CLU_2589335_0_0_1"/>
<sequence>MAMVVMCGIGESRLAAAIAMALDVGRVNAKSFEREPGAGSPQRSGIRNASHVFLVNRVFLVCRISHFTLHRSVAITICKY</sequence>
<proteinExistence type="predicted"/>
<dbReference type="EMBL" id="KL584749">
    <property type="protein sequence ID" value="KER00695.1"/>
    <property type="molecule type" value="Genomic_DNA"/>
</dbReference>
<reference evidence="1 2" key="1">
    <citation type="journal article" date="2014" name="BMC Genomics">
        <title>Genome sequencing of four Aureobasidium pullulans varieties: biotechnological potential, stress tolerance, and description of new species.</title>
        <authorList>
            <person name="Gostin Ar C."/>
            <person name="Ohm R.A."/>
            <person name="Kogej T."/>
            <person name="Sonjak S."/>
            <person name="Turk M."/>
            <person name="Zajc J."/>
            <person name="Zalar P."/>
            <person name="Grube M."/>
            <person name="Sun H."/>
            <person name="Han J."/>
            <person name="Sharma A."/>
            <person name="Chiniquy J."/>
            <person name="Ngan C.Y."/>
            <person name="Lipzen A."/>
            <person name="Barry K."/>
            <person name="Grigoriev I.V."/>
            <person name="Gunde-Cimerman N."/>
        </authorList>
    </citation>
    <scope>NUCLEOTIDE SEQUENCE [LARGE SCALE GENOMIC DNA]</scope>
    <source>
        <strain evidence="1 2">EXF-2481</strain>
    </source>
</reference>
<dbReference type="GeneID" id="25362152"/>
<organism evidence="1 2">
    <name type="scientific">Aureobasidium subglaciale (strain EXF-2481)</name>
    <name type="common">Aureobasidium pullulans var. subglaciale</name>
    <dbReference type="NCBI Taxonomy" id="1043005"/>
    <lineage>
        <taxon>Eukaryota</taxon>
        <taxon>Fungi</taxon>
        <taxon>Dikarya</taxon>
        <taxon>Ascomycota</taxon>
        <taxon>Pezizomycotina</taxon>
        <taxon>Dothideomycetes</taxon>
        <taxon>Dothideomycetidae</taxon>
        <taxon>Dothideales</taxon>
        <taxon>Saccotheciaceae</taxon>
        <taxon>Aureobasidium</taxon>
    </lineage>
</organism>
<accession>A0A074YX26</accession>